<dbReference type="KEGG" id="nkf:Nkreftii_003281"/>
<dbReference type="EMBL" id="CP047423">
    <property type="protein sequence ID" value="QPD05507.1"/>
    <property type="molecule type" value="Genomic_DNA"/>
</dbReference>
<proteinExistence type="predicted"/>
<dbReference type="AlphaFoldDB" id="A0A7S8IZT5"/>
<gene>
    <name evidence="1" type="ORF">Nkreftii_003281</name>
</gene>
<accession>A0A7S8IZT5</accession>
<evidence type="ECO:0000313" key="2">
    <source>
        <dbReference type="Proteomes" id="UP000593737"/>
    </source>
</evidence>
<evidence type="ECO:0008006" key="3">
    <source>
        <dbReference type="Google" id="ProtNLM"/>
    </source>
</evidence>
<reference evidence="1 2" key="1">
    <citation type="journal article" date="2020" name="ISME J.">
        <title>Enrichment and physiological characterization of a novel comammox Nitrospira indicates ammonium inhibition of complete nitrification.</title>
        <authorList>
            <person name="Sakoula D."/>
            <person name="Koch H."/>
            <person name="Frank J."/>
            <person name="Jetten M.S.M."/>
            <person name="van Kessel M.A.H.J."/>
            <person name="Lucker S."/>
        </authorList>
    </citation>
    <scope>NUCLEOTIDE SEQUENCE [LARGE SCALE GENOMIC DNA]</scope>
    <source>
        <strain evidence="1">Comreactor17</strain>
    </source>
</reference>
<protein>
    <recommendedName>
        <fullName evidence="3">PilZ domain-containing protein</fullName>
    </recommendedName>
</protein>
<organism evidence="1 2">
    <name type="scientific">Candidatus Nitrospira kreftii</name>
    <dbReference type="NCBI Taxonomy" id="2652173"/>
    <lineage>
        <taxon>Bacteria</taxon>
        <taxon>Pseudomonadati</taxon>
        <taxon>Nitrospirota</taxon>
        <taxon>Nitrospiria</taxon>
        <taxon>Nitrospirales</taxon>
        <taxon>Nitrospiraceae</taxon>
        <taxon>Nitrospira</taxon>
    </lineage>
</organism>
<evidence type="ECO:0000313" key="1">
    <source>
        <dbReference type="EMBL" id="QPD05507.1"/>
    </source>
</evidence>
<name>A0A7S8IZT5_9BACT</name>
<sequence length="141" mass="16020">MVNSETRPDRMRNLEAGVAMAGILQQEKGEGPFLSRRREARCNDQRVCGYGICESTSEESLSIEQGEAYCLNRSEHGVLILIGSRVRTRQLVELHVAETRWEHSLNLYEVQWTKAVPVESHGHLFLAGCRLVLGASRYWSF</sequence>
<dbReference type="Proteomes" id="UP000593737">
    <property type="component" value="Chromosome"/>
</dbReference>